<dbReference type="OrthoDB" id="10339647at2759"/>
<dbReference type="Proteomes" id="UP000016922">
    <property type="component" value="Unassembled WGS sequence"/>
</dbReference>
<dbReference type="EMBL" id="KE145352">
    <property type="protein sequence ID" value="EPE36841.1"/>
    <property type="molecule type" value="Genomic_DNA"/>
</dbReference>
<gene>
    <name evidence="2" type="ORF">GLAREA_09004</name>
</gene>
<keyword evidence="3" id="KW-1185">Reference proteome</keyword>
<reference evidence="2 3" key="1">
    <citation type="journal article" date="2013" name="BMC Genomics">
        <title>Genomics-driven discovery of the pneumocandin biosynthetic gene cluster in the fungus Glarea lozoyensis.</title>
        <authorList>
            <person name="Chen L."/>
            <person name="Yue Q."/>
            <person name="Zhang X."/>
            <person name="Xiang M."/>
            <person name="Wang C."/>
            <person name="Li S."/>
            <person name="Che Y."/>
            <person name="Ortiz-Lopez F.J."/>
            <person name="Bills G.F."/>
            <person name="Liu X."/>
            <person name="An Z."/>
        </authorList>
    </citation>
    <scope>NUCLEOTIDE SEQUENCE [LARGE SCALE GENOMIC DNA]</scope>
    <source>
        <strain evidence="3">ATCC 20868 / MF5171</strain>
    </source>
</reference>
<evidence type="ECO:0000313" key="3">
    <source>
        <dbReference type="Proteomes" id="UP000016922"/>
    </source>
</evidence>
<dbReference type="KEGG" id="glz:GLAREA_09004"/>
<name>S3DY59_GLAL2</name>
<dbReference type="AlphaFoldDB" id="S3DY59"/>
<dbReference type="RefSeq" id="XP_008076156.1">
    <property type="nucleotide sequence ID" value="XM_008077965.1"/>
</dbReference>
<organism evidence="2 3">
    <name type="scientific">Glarea lozoyensis (strain ATCC 20868 / MF5171)</name>
    <dbReference type="NCBI Taxonomy" id="1116229"/>
    <lineage>
        <taxon>Eukaryota</taxon>
        <taxon>Fungi</taxon>
        <taxon>Dikarya</taxon>
        <taxon>Ascomycota</taxon>
        <taxon>Pezizomycotina</taxon>
        <taxon>Leotiomycetes</taxon>
        <taxon>Helotiales</taxon>
        <taxon>Helotiaceae</taxon>
        <taxon>Glarea</taxon>
    </lineage>
</organism>
<dbReference type="HOGENOM" id="CLU_1185106_0_0_1"/>
<proteinExistence type="predicted"/>
<evidence type="ECO:0000313" key="2">
    <source>
        <dbReference type="EMBL" id="EPE36841.1"/>
    </source>
</evidence>
<protein>
    <submittedName>
        <fullName evidence="2">Uncharacterized protein</fullName>
    </submittedName>
</protein>
<sequence>MSDTAGSSDCLQNPPFSATFGAASTFISLPPNSFFIVIAAPKTKSPAPSNSSDRCHNCWQLGHKKPNCSNEYLKRSMDIKDPGRIKNSKRKRNADGAWTKGKPPKKLICSGSGPSTHFPYTESKELKERKAQEDTAAAVTFTSLRESVRALVDSDASHKEQLRVIAEDAAALREERRIEVEEWRVVVEECRIKLEFLKGHMALLLQHICALKGGKSVSMPNKKIMVKKENDLNV</sequence>
<dbReference type="GeneID" id="19468052"/>
<feature type="region of interest" description="Disordered" evidence="1">
    <location>
        <begin position="81"/>
        <end position="105"/>
    </location>
</feature>
<evidence type="ECO:0000256" key="1">
    <source>
        <dbReference type="SAM" id="MobiDB-lite"/>
    </source>
</evidence>
<accession>S3DY59</accession>